<proteinExistence type="inferred from homology"/>
<dbReference type="GO" id="GO:0046294">
    <property type="term" value="P:formaldehyde catabolic process"/>
    <property type="evidence" value="ECO:0007669"/>
    <property type="project" value="TreeGrafter"/>
</dbReference>
<organism evidence="11 12">
    <name type="scientific">Coffea arabica</name>
    <name type="common">Arabian coffee</name>
    <dbReference type="NCBI Taxonomy" id="13443"/>
    <lineage>
        <taxon>Eukaryota</taxon>
        <taxon>Viridiplantae</taxon>
        <taxon>Streptophyta</taxon>
        <taxon>Embryophyta</taxon>
        <taxon>Tracheophyta</taxon>
        <taxon>Spermatophyta</taxon>
        <taxon>Magnoliopsida</taxon>
        <taxon>eudicotyledons</taxon>
        <taxon>Gunneridae</taxon>
        <taxon>Pentapetalae</taxon>
        <taxon>asterids</taxon>
        <taxon>lamiids</taxon>
        <taxon>Gentianales</taxon>
        <taxon>Rubiaceae</taxon>
        <taxon>Ixoroideae</taxon>
        <taxon>Gardenieae complex</taxon>
        <taxon>Bertiereae - Coffeeae clade</taxon>
        <taxon>Coffeeae</taxon>
        <taxon>Coffea</taxon>
    </lineage>
</organism>
<keyword evidence="6" id="KW-0560">Oxidoreductase</keyword>
<dbReference type="InterPro" id="IPR013149">
    <property type="entry name" value="ADH-like_C"/>
</dbReference>
<dbReference type="SUPFAM" id="SSF50129">
    <property type="entry name" value="GroES-like"/>
    <property type="match status" value="2"/>
</dbReference>
<feature type="domain" description="Alcohol dehydrogenase-like N-terminal" evidence="10">
    <location>
        <begin position="40"/>
        <end position="170"/>
    </location>
</feature>
<comment type="similarity">
    <text evidence="2">Belongs to the zinc-containing alcohol dehydrogenase family. Class-III subfamily.</text>
</comment>
<dbReference type="PANTHER" id="PTHR43880:SF10">
    <property type="entry name" value="ALCOHOL DEHYDROGENASE-LIKE 2"/>
    <property type="match status" value="1"/>
</dbReference>
<gene>
    <name evidence="12" type="primary">LOC113710997</name>
</gene>
<dbReference type="FunFam" id="3.90.180.10:FF:000007">
    <property type="entry name" value="Alcohol dehydrogenase 6"/>
    <property type="match status" value="1"/>
</dbReference>
<dbReference type="Gene3D" id="3.40.50.720">
    <property type="entry name" value="NAD(P)-binding Rossmann-like Domain"/>
    <property type="match status" value="1"/>
</dbReference>
<sequence>MEAKFRSDTAGKPIRCRAAVCRGAGEPLVIEEIQVAPPKSGEVRVKIICTSLCHGDISFWRSESGPFSFFPGIFGHEAAGTVESVGENVVEVKAGDLVVPVVQRNCGECRDCKFKGNACTKFPAASLNAMPRDGSSRFLDKDGQPLHHFLFASSFAEYTVVDVTHLVKISPEVPVDKACLLSCGVTTGVGATMKAAQIEEGSTVAIFGLGTVGLAVAEGARIRGASKIIGIDKNLEKFEIAKKFGVTDFVNPTSCGKDSVSQVIREMTDGGADYCFECVGSTSLIREAFDGSRQGCGKTVILGADLHGSPLSIHPLEILAGKSIMGATLGGIKPKQDIPHLAQKYLKKELRLDGFITHEVSFEEINKAFDLLLQGKSLRCIIWMNR</sequence>
<dbReference type="Gene3D" id="3.90.180.10">
    <property type="entry name" value="Medium-chain alcohol dehydrogenases, catalytic domain"/>
    <property type="match status" value="1"/>
</dbReference>
<keyword evidence="11" id="KW-1185">Reference proteome</keyword>
<reference evidence="11" key="1">
    <citation type="journal article" date="2025" name="Foods">
        <title>Unveiling the Microbial Signatures of Arabica Coffee Cherries: Insights into Ripeness Specific Diversity, Functional Traits, and Implications for Quality and Safety.</title>
        <authorList>
            <consortium name="RefSeq"/>
            <person name="Tenea G.N."/>
            <person name="Cifuentes V."/>
            <person name="Reyes P."/>
            <person name="Cevallos-Vallejos M."/>
        </authorList>
    </citation>
    <scope>NUCLEOTIDE SEQUENCE [LARGE SCALE GENOMIC DNA]</scope>
</reference>
<dbReference type="FunFam" id="3.40.50.720:FF:000003">
    <property type="entry name" value="S-(hydroxymethyl)glutathione dehydrogenase"/>
    <property type="match status" value="1"/>
</dbReference>
<dbReference type="InterPro" id="IPR002328">
    <property type="entry name" value="ADH_Zn_CS"/>
</dbReference>
<dbReference type="GO" id="GO:0051903">
    <property type="term" value="F:S-(hydroxymethyl)glutathione dehydrogenase [NAD(P)+] activity"/>
    <property type="evidence" value="ECO:0007669"/>
    <property type="project" value="TreeGrafter"/>
</dbReference>
<dbReference type="RefSeq" id="XP_027089905.1">
    <property type="nucleotide sequence ID" value="XM_027234104.2"/>
</dbReference>
<feature type="domain" description="Alcohol dehydrogenase-like C-terminal" evidence="9">
    <location>
        <begin position="212"/>
        <end position="342"/>
    </location>
</feature>
<dbReference type="InterPro" id="IPR011032">
    <property type="entry name" value="GroES-like_sf"/>
</dbReference>
<evidence type="ECO:0000313" key="12">
    <source>
        <dbReference type="RefSeq" id="XP_027089905.1"/>
    </source>
</evidence>
<keyword evidence="5 8" id="KW-0862">Zinc</keyword>
<evidence type="ECO:0000259" key="9">
    <source>
        <dbReference type="Pfam" id="PF00107"/>
    </source>
</evidence>
<dbReference type="GO" id="GO:0008270">
    <property type="term" value="F:zinc ion binding"/>
    <property type="evidence" value="ECO:0007669"/>
    <property type="project" value="InterPro"/>
</dbReference>
<comment type="subunit">
    <text evidence="3">Homodimer.</text>
</comment>
<dbReference type="Pfam" id="PF00107">
    <property type="entry name" value="ADH_zinc_N"/>
    <property type="match status" value="1"/>
</dbReference>
<dbReference type="Pfam" id="PF08240">
    <property type="entry name" value="ADH_N"/>
    <property type="match status" value="1"/>
</dbReference>
<keyword evidence="4 8" id="KW-0479">Metal-binding</keyword>
<keyword evidence="7" id="KW-0520">NAD</keyword>
<evidence type="ECO:0000256" key="7">
    <source>
        <dbReference type="ARBA" id="ARBA00023027"/>
    </source>
</evidence>
<evidence type="ECO:0000256" key="6">
    <source>
        <dbReference type="ARBA" id="ARBA00023002"/>
    </source>
</evidence>
<dbReference type="GeneID" id="113710997"/>
<dbReference type="PROSITE" id="PS00059">
    <property type="entry name" value="ADH_ZINC"/>
    <property type="match status" value="1"/>
</dbReference>
<evidence type="ECO:0000256" key="4">
    <source>
        <dbReference type="ARBA" id="ARBA00022723"/>
    </source>
</evidence>
<dbReference type="AlphaFoldDB" id="A0A6P6UGB9"/>
<evidence type="ECO:0000256" key="1">
    <source>
        <dbReference type="ARBA" id="ARBA00001947"/>
    </source>
</evidence>
<dbReference type="SUPFAM" id="SSF51735">
    <property type="entry name" value="NAD(P)-binding Rossmann-fold domains"/>
    <property type="match status" value="1"/>
</dbReference>
<evidence type="ECO:0000259" key="10">
    <source>
        <dbReference type="Pfam" id="PF08240"/>
    </source>
</evidence>
<dbReference type="Proteomes" id="UP001652660">
    <property type="component" value="Chromosome 10e"/>
</dbReference>
<evidence type="ECO:0000256" key="2">
    <source>
        <dbReference type="ARBA" id="ARBA00010902"/>
    </source>
</evidence>
<dbReference type="OrthoDB" id="417550at2759"/>
<evidence type="ECO:0000256" key="5">
    <source>
        <dbReference type="ARBA" id="ARBA00022833"/>
    </source>
</evidence>
<protein>
    <submittedName>
        <fullName evidence="12">Alcohol dehydrogenase-like 1 isoform X2</fullName>
    </submittedName>
</protein>
<dbReference type="InterPro" id="IPR036291">
    <property type="entry name" value="NAD(P)-bd_dom_sf"/>
</dbReference>
<comment type="cofactor">
    <cofactor evidence="1 8">
        <name>Zn(2+)</name>
        <dbReference type="ChEBI" id="CHEBI:29105"/>
    </cofactor>
</comment>
<evidence type="ECO:0000256" key="3">
    <source>
        <dbReference type="ARBA" id="ARBA00011738"/>
    </source>
</evidence>
<accession>A0A6P6UGB9</accession>
<dbReference type="GO" id="GO:0005829">
    <property type="term" value="C:cytosol"/>
    <property type="evidence" value="ECO:0007669"/>
    <property type="project" value="TreeGrafter"/>
</dbReference>
<evidence type="ECO:0000256" key="8">
    <source>
        <dbReference type="RuleBase" id="RU361277"/>
    </source>
</evidence>
<dbReference type="InterPro" id="IPR013154">
    <property type="entry name" value="ADH-like_N"/>
</dbReference>
<evidence type="ECO:0000313" key="11">
    <source>
        <dbReference type="Proteomes" id="UP001652660"/>
    </source>
</evidence>
<name>A0A6P6UGB9_COFAR</name>
<reference evidence="12" key="2">
    <citation type="submission" date="2025-08" db="UniProtKB">
        <authorList>
            <consortium name="RefSeq"/>
        </authorList>
    </citation>
    <scope>IDENTIFICATION</scope>
    <source>
        <tissue evidence="12">Leaves</tissue>
    </source>
</reference>
<dbReference type="PANTHER" id="PTHR43880">
    <property type="entry name" value="ALCOHOL DEHYDROGENASE"/>
    <property type="match status" value="1"/>
</dbReference>